<dbReference type="KEGG" id="moc:BB934_02705"/>
<dbReference type="EMBL" id="CP016616">
    <property type="protein sequence ID" value="ANY77263.1"/>
    <property type="molecule type" value="Genomic_DNA"/>
</dbReference>
<sequence length="64" mass="6689">MNGAGRCRHGALTRVQRCFAGQGHLSFARPMLHQGGCGGPCCGNQNVGEDPAAEIVIQELGDHT</sequence>
<accession>A0A1B2EBC4</accession>
<gene>
    <name evidence="1" type="ORF">BB934_02705</name>
</gene>
<organism evidence="1">
    <name type="scientific">Microvirga ossetica</name>
    <dbReference type="NCBI Taxonomy" id="1882682"/>
    <lineage>
        <taxon>Bacteria</taxon>
        <taxon>Pseudomonadati</taxon>
        <taxon>Pseudomonadota</taxon>
        <taxon>Alphaproteobacteria</taxon>
        <taxon>Hyphomicrobiales</taxon>
        <taxon>Methylobacteriaceae</taxon>
        <taxon>Microvirga</taxon>
    </lineage>
</organism>
<name>A0A1B2EBC4_9HYPH</name>
<protein>
    <submittedName>
        <fullName evidence="1">Uncharacterized protein</fullName>
    </submittedName>
</protein>
<proteinExistence type="predicted"/>
<reference evidence="1" key="1">
    <citation type="submission" date="2016-07" db="EMBL/GenBank/DDBJ databases">
        <title>Microvirga ossetica sp. nov. a new species of rhizobia isolated from root nodules of the legume species Vicia alpestris Steven originated from North Ossetia region in the Caucasus.</title>
        <authorList>
            <person name="Safronova V.I."/>
            <person name="Kuznetsova I.G."/>
            <person name="Sazanova A.L."/>
            <person name="Belimov A."/>
            <person name="Andronov E."/>
            <person name="Osledkin Y.S."/>
            <person name="Onishchuk O.P."/>
            <person name="Kurchak O.N."/>
            <person name="Shaposhnikov A.I."/>
            <person name="Willems A."/>
            <person name="Tikhonovich I.A."/>
        </authorList>
    </citation>
    <scope>NUCLEOTIDE SEQUENCE [LARGE SCALE GENOMIC DNA]</scope>
    <source>
        <strain evidence="1">V5/3M</strain>
    </source>
</reference>
<evidence type="ECO:0000313" key="1">
    <source>
        <dbReference type="EMBL" id="ANY77263.1"/>
    </source>
</evidence>
<dbReference type="AlphaFoldDB" id="A0A1B2EBC4"/>